<name>A0A182W6J2_9DIPT</name>
<dbReference type="EnsemblMetazoa" id="AMIN005958-RA">
    <property type="protein sequence ID" value="AMIN005958-PA"/>
    <property type="gene ID" value="AMIN005958"/>
</dbReference>
<reference evidence="3" key="1">
    <citation type="submission" date="2013-03" db="EMBL/GenBank/DDBJ databases">
        <title>The Genome Sequence of Anopheles minimus MINIMUS1.</title>
        <authorList>
            <consortium name="The Broad Institute Genomics Platform"/>
            <person name="Neafsey D.E."/>
            <person name="Walton C."/>
            <person name="Walker B."/>
            <person name="Young S.K."/>
            <person name="Zeng Q."/>
            <person name="Gargeya S."/>
            <person name="Fitzgerald M."/>
            <person name="Haas B."/>
            <person name="Abouelleil A."/>
            <person name="Allen A.W."/>
            <person name="Alvarado L."/>
            <person name="Arachchi H.M."/>
            <person name="Berlin A.M."/>
            <person name="Chapman S.B."/>
            <person name="Gainer-Dewar J."/>
            <person name="Goldberg J."/>
            <person name="Griggs A."/>
            <person name="Gujja S."/>
            <person name="Hansen M."/>
            <person name="Howarth C."/>
            <person name="Imamovic A."/>
            <person name="Ireland A."/>
            <person name="Larimer J."/>
            <person name="McCowan C."/>
            <person name="Murphy C."/>
            <person name="Pearson M."/>
            <person name="Poon T.W."/>
            <person name="Priest M."/>
            <person name="Roberts A."/>
            <person name="Saif S."/>
            <person name="Shea T."/>
            <person name="Sisk P."/>
            <person name="Sykes S."/>
            <person name="Wortman J."/>
            <person name="Nusbaum C."/>
            <person name="Birren B."/>
        </authorList>
    </citation>
    <scope>NUCLEOTIDE SEQUENCE [LARGE SCALE GENOMIC DNA]</scope>
    <source>
        <strain evidence="3">MINIMUS1</strain>
    </source>
</reference>
<evidence type="ECO:0000259" key="1">
    <source>
        <dbReference type="Pfam" id="PF13837"/>
    </source>
</evidence>
<sequence length="219" mass="25310">MQENETQSSSPTKPLQFRQKLTPKMWKREEVLVFLDLYDQSISTKNLQPNNECDDELWNTVSLKLAEQDIQASPAHCKSKWSLLYKAYMANPDSQGAFFKKVKQIVEASAKTSEHDEEEEKDLFKEERLESLSEDEGDCSENIIENPQTHPVSLTVERVTESPVAEAEGVIALIEKLCCKIDTLSEMQLRQEERLEEIYQIQRDSLVHLLEIKKHLNIT</sequence>
<dbReference type="Proteomes" id="UP000075920">
    <property type="component" value="Unassembled WGS sequence"/>
</dbReference>
<dbReference type="InterPro" id="IPR044822">
    <property type="entry name" value="Myb_DNA-bind_4"/>
</dbReference>
<feature type="domain" description="Myb/SANT-like DNA-binding" evidence="1">
    <location>
        <begin position="25"/>
        <end position="90"/>
    </location>
</feature>
<protein>
    <recommendedName>
        <fullName evidence="1">Myb/SANT-like DNA-binding domain-containing protein</fullName>
    </recommendedName>
</protein>
<proteinExistence type="predicted"/>
<reference evidence="2" key="2">
    <citation type="submission" date="2020-05" db="UniProtKB">
        <authorList>
            <consortium name="EnsemblMetazoa"/>
        </authorList>
    </citation>
    <scope>IDENTIFICATION</scope>
    <source>
        <strain evidence="2">MINIMUS1</strain>
    </source>
</reference>
<evidence type="ECO:0000313" key="3">
    <source>
        <dbReference type="Proteomes" id="UP000075920"/>
    </source>
</evidence>
<dbReference type="AlphaFoldDB" id="A0A182W6J2"/>
<evidence type="ECO:0000313" key="2">
    <source>
        <dbReference type="EnsemblMetazoa" id="AMIN005958-PA"/>
    </source>
</evidence>
<dbReference type="VEuPathDB" id="VectorBase:AMIN005958"/>
<organism evidence="2 3">
    <name type="scientific">Anopheles minimus</name>
    <dbReference type="NCBI Taxonomy" id="112268"/>
    <lineage>
        <taxon>Eukaryota</taxon>
        <taxon>Metazoa</taxon>
        <taxon>Ecdysozoa</taxon>
        <taxon>Arthropoda</taxon>
        <taxon>Hexapoda</taxon>
        <taxon>Insecta</taxon>
        <taxon>Pterygota</taxon>
        <taxon>Neoptera</taxon>
        <taxon>Endopterygota</taxon>
        <taxon>Diptera</taxon>
        <taxon>Nematocera</taxon>
        <taxon>Culicoidea</taxon>
        <taxon>Culicidae</taxon>
        <taxon>Anophelinae</taxon>
        <taxon>Anopheles</taxon>
    </lineage>
</organism>
<dbReference type="Pfam" id="PF13837">
    <property type="entry name" value="Myb_DNA-bind_4"/>
    <property type="match status" value="1"/>
</dbReference>
<keyword evidence="3" id="KW-1185">Reference proteome</keyword>
<dbReference type="Gene3D" id="1.10.10.60">
    <property type="entry name" value="Homeodomain-like"/>
    <property type="match status" value="1"/>
</dbReference>
<accession>A0A182W6J2</accession>